<evidence type="ECO:0000313" key="1">
    <source>
        <dbReference type="EMBL" id="CAI8584984.1"/>
    </source>
</evidence>
<dbReference type="EMBL" id="CATIWC010002711">
    <property type="protein sequence ID" value="CAI8584984.1"/>
    <property type="molecule type" value="Genomic_DNA"/>
</dbReference>
<dbReference type="SUPFAM" id="SSF51445">
    <property type="entry name" value="(Trans)glycosidases"/>
    <property type="match status" value="1"/>
</dbReference>
<dbReference type="Proteomes" id="UP001157006">
    <property type="component" value="Unassembled WGS sequence"/>
</dbReference>
<evidence type="ECO:0008006" key="3">
    <source>
        <dbReference type="Google" id="ProtNLM"/>
    </source>
</evidence>
<dbReference type="PANTHER" id="PTHR31263:SF0">
    <property type="entry name" value="CELLULASE FAMILY PROTEIN (AFU_ORTHOLOGUE AFUA_5G14560)"/>
    <property type="match status" value="1"/>
</dbReference>
<keyword evidence="2" id="KW-1185">Reference proteome</keyword>
<dbReference type="PANTHER" id="PTHR31263">
    <property type="entry name" value="CELLULASE FAMILY PROTEIN (AFU_ORTHOLOGUE AFUA_5G14560)"/>
    <property type="match status" value="1"/>
</dbReference>
<name>A0AAV0YGS6_VICFA</name>
<dbReference type="InterPro" id="IPR017853">
    <property type="entry name" value="GH"/>
</dbReference>
<protein>
    <recommendedName>
        <fullName evidence="3">Mannan endo-1,4-beta-mannosidase</fullName>
    </recommendedName>
</protein>
<gene>
    <name evidence="1" type="ORF">VFH_U102760</name>
</gene>
<dbReference type="Gene3D" id="3.20.20.80">
    <property type="entry name" value="Glycosidases"/>
    <property type="match status" value="1"/>
</dbReference>
<accession>A0AAV0YGS6</accession>
<reference evidence="1 2" key="1">
    <citation type="submission" date="2023-01" db="EMBL/GenBank/DDBJ databases">
        <authorList>
            <person name="Kreplak J."/>
        </authorList>
    </citation>
    <scope>NUCLEOTIDE SEQUENCE [LARGE SCALE GENOMIC DNA]</scope>
</reference>
<dbReference type="AlphaFoldDB" id="A0AAV0YGS6"/>
<evidence type="ECO:0000313" key="2">
    <source>
        <dbReference type="Proteomes" id="UP001157006"/>
    </source>
</evidence>
<organism evidence="1 2">
    <name type="scientific">Vicia faba</name>
    <name type="common">Broad bean</name>
    <name type="synonym">Faba vulgaris</name>
    <dbReference type="NCBI Taxonomy" id="3906"/>
    <lineage>
        <taxon>Eukaryota</taxon>
        <taxon>Viridiplantae</taxon>
        <taxon>Streptophyta</taxon>
        <taxon>Embryophyta</taxon>
        <taxon>Tracheophyta</taxon>
        <taxon>Spermatophyta</taxon>
        <taxon>Magnoliopsida</taxon>
        <taxon>eudicotyledons</taxon>
        <taxon>Gunneridae</taxon>
        <taxon>Pentapetalae</taxon>
        <taxon>rosids</taxon>
        <taxon>fabids</taxon>
        <taxon>Fabales</taxon>
        <taxon>Fabaceae</taxon>
        <taxon>Papilionoideae</taxon>
        <taxon>50 kb inversion clade</taxon>
        <taxon>NPAAA clade</taxon>
        <taxon>Hologalegina</taxon>
        <taxon>IRL clade</taxon>
        <taxon>Fabeae</taxon>
        <taxon>Vicia</taxon>
    </lineage>
</organism>
<sequence>MNKRWTPKFAWLVQVHKPRSKTNSQTQRHNPDLLIVISGLNFDNDLSFLKKRTLDLNFTNKLVYEAHIYSFSGNQNSWNLLPVNWVCSSDIEILKDQAGFLISGDNPVPLFISEFGYDMTGVNSMDN</sequence>
<comment type="caution">
    <text evidence="1">The sequence shown here is derived from an EMBL/GenBank/DDBJ whole genome shotgun (WGS) entry which is preliminary data.</text>
</comment>
<proteinExistence type="predicted"/>